<evidence type="ECO:0000313" key="1">
    <source>
        <dbReference type="EMBL" id="SDM97537.1"/>
    </source>
</evidence>
<dbReference type="Proteomes" id="UP000199226">
    <property type="component" value="Unassembled WGS sequence"/>
</dbReference>
<keyword evidence="2" id="KW-1185">Reference proteome</keyword>
<sequence length="285" mass="33792">MKSFTERLYQALENQLNGVSLNQGSECDQLKAAIKLCKKAMSKLRNYVSSYLIENIEDEVYFFRQMKPPFYSKLIYYISIYNFQIKKPTGSDDTVKEYINSELADLKRFFDHNQAFYQYYRSGGNELDHLYFTRGGFDVYAELEDFQGDEMFSTSHDYKLSKIIANEKFQEYLNVQLGRLDRDAAPVNEAQIVWTSNQTDLVELIYALVEAGAFNNGNIDIKNLVMYFQNVFQIDLNHYYHKYTDITNRKKERTVFIDKLKNSLLRRMDDKFELKEPRQRRIGFN</sequence>
<accession>A0A1G9XLA6</accession>
<reference evidence="2" key="1">
    <citation type="submission" date="2016-10" db="EMBL/GenBank/DDBJ databases">
        <authorList>
            <person name="Varghese N."/>
            <person name="Submissions S."/>
        </authorList>
    </citation>
    <scope>NUCLEOTIDE SEQUENCE [LARGE SCALE GENOMIC DNA]</scope>
    <source>
        <strain evidence="2">DSM 24536</strain>
    </source>
</reference>
<dbReference type="STRING" id="990371.SAMN05421813_13127"/>
<dbReference type="AlphaFoldDB" id="A0A1G9XLA6"/>
<dbReference type="Pfam" id="PF09357">
    <property type="entry name" value="RteC"/>
    <property type="match status" value="1"/>
</dbReference>
<dbReference type="InterPro" id="IPR018534">
    <property type="entry name" value="Tet_reg_excision_RteC"/>
</dbReference>
<organism evidence="1 2">
    <name type="scientific">Daejeonella rubra</name>
    <dbReference type="NCBI Taxonomy" id="990371"/>
    <lineage>
        <taxon>Bacteria</taxon>
        <taxon>Pseudomonadati</taxon>
        <taxon>Bacteroidota</taxon>
        <taxon>Sphingobacteriia</taxon>
        <taxon>Sphingobacteriales</taxon>
        <taxon>Sphingobacteriaceae</taxon>
        <taxon>Daejeonella</taxon>
    </lineage>
</organism>
<protein>
    <submittedName>
        <fullName evidence="1">RteC protein</fullName>
    </submittedName>
</protein>
<dbReference type="EMBL" id="FNHH01000031">
    <property type="protein sequence ID" value="SDM97537.1"/>
    <property type="molecule type" value="Genomic_DNA"/>
</dbReference>
<dbReference type="OrthoDB" id="790983at2"/>
<proteinExistence type="predicted"/>
<evidence type="ECO:0000313" key="2">
    <source>
        <dbReference type="Proteomes" id="UP000199226"/>
    </source>
</evidence>
<dbReference type="RefSeq" id="WP_090706578.1">
    <property type="nucleotide sequence ID" value="NZ_FNHH01000031.1"/>
</dbReference>
<gene>
    <name evidence="1" type="ORF">SAMN05421813_13127</name>
</gene>
<name>A0A1G9XLA6_9SPHI</name>